<accession>A0A016WIS3</accession>
<dbReference type="Proteomes" id="UP000024635">
    <property type="component" value="Unassembled WGS sequence"/>
</dbReference>
<gene>
    <name evidence="2" type="primary">Acey_s0643.g1063</name>
    <name evidence="2" type="ORF">Y032_0643g1063</name>
</gene>
<name>A0A016WIS3_9BILA</name>
<protein>
    <recommendedName>
        <fullName evidence="4">Secreted protein</fullName>
    </recommendedName>
</protein>
<proteinExistence type="predicted"/>
<evidence type="ECO:0000313" key="3">
    <source>
        <dbReference type="Proteomes" id="UP000024635"/>
    </source>
</evidence>
<evidence type="ECO:0008006" key="4">
    <source>
        <dbReference type="Google" id="ProtNLM"/>
    </source>
</evidence>
<keyword evidence="1" id="KW-0732">Signal</keyword>
<evidence type="ECO:0000313" key="2">
    <source>
        <dbReference type="EMBL" id="EYC39724.1"/>
    </source>
</evidence>
<organism evidence="2 3">
    <name type="scientific">Ancylostoma ceylanicum</name>
    <dbReference type="NCBI Taxonomy" id="53326"/>
    <lineage>
        <taxon>Eukaryota</taxon>
        <taxon>Metazoa</taxon>
        <taxon>Ecdysozoa</taxon>
        <taxon>Nematoda</taxon>
        <taxon>Chromadorea</taxon>
        <taxon>Rhabditida</taxon>
        <taxon>Rhabditina</taxon>
        <taxon>Rhabditomorpha</taxon>
        <taxon>Strongyloidea</taxon>
        <taxon>Ancylostomatidae</taxon>
        <taxon>Ancylostomatinae</taxon>
        <taxon>Ancylostoma</taxon>
    </lineage>
</organism>
<keyword evidence="3" id="KW-1185">Reference proteome</keyword>
<comment type="caution">
    <text evidence="2">The sequence shown here is derived from an EMBL/GenBank/DDBJ whole genome shotgun (WGS) entry which is preliminary data.</text>
</comment>
<feature type="signal peptide" evidence="1">
    <location>
        <begin position="1"/>
        <end position="21"/>
    </location>
</feature>
<dbReference type="EMBL" id="JARK01000243">
    <property type="protein sequence ID" value="EYC39724.1"/>
    <property type="molecule type" value="Genomic_DNA"/>
</dbReference>
<evidence type="ECO:0000256" key="1">
    <source>
        <dbReference type="SAM" id="SignalP"/>
    </source>
</evidence>
<sequence length="85" mass="10071">MKFFFALVLKSLCGIVYIARAEDHTQSKSFRRNYALNSSWMELFTTIWEFLFIEKCRNEVEKSLIQHVRSTSDAIWSRDVGVDKM</sequence>
<feature type="chain" id="PRO_5001491865" description="Secreted protein" evidence="1">
    <location>
        <begin position="22"/>
        <end position="85"/>
    </location>
</feature>
<reference evidence="3" key="1">
    <citation type="journal article" date="2015" name="Nat. Genet.">
        <title>The genome and transcriptome of the zoonotic hookworm Ancylostoma ceylanicum identify infection-specific gene families.</title>
        <authorList>
            <person name="Schwarz E.M."/>
            <person name="Hu Y."/>
            <person name="Antoshechkin I."/>
            <person name="Miller M.M."/>
            <person name="Sternberg P.W."/>
            <person name="Aroian R.V."/>
        </authorList>
    </citation>
    <scope>NUCLEOTIDE SEQUENCE</scope>
    <source>
        <strain evidence="3">HY135</strain>
    </source>
</reference>
<dbReference type="AlphaFoldDB" id="A0A016WIS3"/>